<comment type="pathway">
    <text evidence="2 15">Phospholipid metabolism; CDP-diacylglycerol biosynthesis; CDP-diacylglycerol from sn-glycerol 3-phosphate: step 1/3.</text>
</comment>
<dbReference type="NCBIfam" id="NF003441">
    <property type="entry name" value="PRK04974.1"/>
    <property type="match status" value="1"/>
</dbReference>
<dbReference type="eggNOG" id="COG2937">
    <property type="taxonomic scope" value="Bacteria"/>
</dbReference>
<keyword evidence="15" id="KW-0443">Lipid metabolism</keyword>
<comment type="similarity">
    <text evidence="4 15">Belongs to the GPAT/DAPAT family.</text>
</comment>
<dbReference type="InterPro" id="IPR041728">
    <property type="entry name" value="GPAT/DHAPAT_LPLAT"/>
</dbReference>
<comment type="pathway">
    <text evidence="3">Lipid metabolism.</text>
</comment>
<keyword evidence="11 15" id="KW-0594">Phospholipid biosynthesis</keyword>
<dbReference type="UniPathway" id="UPA00557">
    <property type="reaction ID" value="UER00612"/>
</dbReference>
<evidence type="ECO:0000256" key="3">
    <source>
        <dbReference type="ARBA" id="ARBA00005189"/>
    </source>
</evidence>
<comment type="domain">
    <text evidence="15">The HXXXXD motif is essential for acyltransferase activity and may constitute the binding site for the phosphate moiety of the glycerol-3-phosphate.</text>
</comment>
<dbReference type="InterPro" id="IPR028354">
    <property type="entry name" value="GPAT_PlsB"/>
</dbReference>
<evidence type="ECO:0000256" key="8">
    <source>
        <dbReference type="ARBA" id="ARBA00022516"/>
    </source>
</evidence>
<dbReference type="InterPro" id="IPR002123">
    <property type="entry name" value="Plipid/glycerol_acylTrfase"/>
</dbReference>
<dbReference type="InterPro" id="IPR022284">
    <property type="entry name" value="GPAT/DHAPAT"/>
</dbReference>
<dbReference type="Pfam" id="PF19277">
    <property type="entry name" value="GPAT_C"/>
    <property type="match status" value="1"/>
</dbReference>
<evidence type="ECO:0000256" key="12">
    <source>
        <dbReference type="ARBA" id="ARBA00023264"/>
    </source>
</evidence>
<feature type="domain" description="Phospholipid/glycerol acyltransferase" evidence="17">
    <location>
        <begin position="297"/>
        <end position="424"/>
    </location>
</feature>
<evidence type="ECO:0000256" key="6">
    <source>
        <dbReference type="ARBA" id="ARBA00013432"/>
    </source>
</evidence>
<evidence type="ECO:0000256" key="16">
    <source>
        <dbReference type="SAM" id="MobiDB-lite"/>
    </source>
</evidence>
<name>Q5QUP4_IDILO</name>
<dbReference type="HAMAP" id="MF_00393">
    <property type="entry name" value="Glyc3P_acyltrans"/>
    <property type="match status" value="1"/>
</dbReference>
<dbReference type="NCBIfam" id="TIGR03703">
    <property type="entry name" value="plsB"/>
    <property type="match status" value="1"/>
</dbReference>
<evidence type="ECO:0000259" key="17">
    <source>
        <dbReference type="SMART" id="SM00563"/>
    </source>
</evidence>
<dbReference type="PIRSF" id="PIRSF000437">
    <property type="entry name" value="GPAT_DHAPAT"/>
    <property type="match status" value="1"/>
</dbReference>
<dbReference type="GO" id="GO:0016024">
    <property type="term" value="P:CDP-diacylglycerol biosynthetic process"/>
    <property type="evidence" value="ECO:0007669"/>
    <property type="project" value="UniProtKB-UniRule"/>
</dbReference>
<reference evidence="18 19" key="1">
    <citation type="journal article" date="2004" name="Proc. Natl. Acad. Sci. U.S.A.">
        <title>Genome sequence of the deep-sea gamma-proteobacterium Idiomarina loihiensis reveals amino acid fermentation as a source of carbon and energy.</title>
        <authorList>
            <person name="Hou S."/>
            <person name="Saw J.H."/>
            <person name="Lee K.S."/>
            <person name="Freitas T.A."/>
            <person name="Belisle C."/>
            <person name="Kawarabayasi Y."/>
            <person name="Donachie S.P."/>
            <person name="Pikina A."/>
            <person name="Galperin M.Y."/>
            <person name="Koonin E.V."/>
            <person name="Makarova K.S."/>
            <person name="Omelchenko M.V."/>
            <person name="Sorokin A."/>
            <person name="Wolf Y.I."/>
            <person name="Li Q.X."/>
            <person name="Keum Y.S."/>
            <person name="Campbell S."/>
            <person name="Denery J."/>
            <person name="Aizawa S."/>
            <person name="Shibata S."/>
            <person name="Malahoff A."/>
            <person name="Alam M."/>
        </authorList>
    </citation>
    <scope>NUCLEOTIDE SEQUENCE [LARGE SCALE GENOMIC DNA]</scope>
    <source>
        <strain evidence="19">ATCC BAA-735 / DSM 15497 / L2-TR</strain>
    </source>
</reference>
<dbReference type="AlphaFoldDB" id="Q5QUP4"/>
<dbReference type="SMART" id="SM00563">
    <property type="entry name" value="PlsC"/>
    <property type="match status" value="1"/>
</dbReference>
<comment type="catalytic activity">
    <reaction evidence="14 15">
        <text>sn-glycerol 3-phosphate + an acyl-CoA = a 1-acyl-sn-glycero-3-phosphate + CoA</text>
        <dbReference type="Rhea" id="RHEA:15325"/>
        <dbReference type="ChEBI" id="CHEBI:57287"/>
        <dbReference type="ChEBI" id="CHEBI:57597"/>
        <dbReference type="ChEBI" id="CHEBI:57970"/>
        <dbReference type="ChEBI" id="CHEBI:58342"/>
        <dbReference type="EC" id="2.3.1.15"/>
    </reaction>
</comment>
<dbReference type="PANTHER" id="PTHR12563:SF17">
    <property type="entry name" value="DIHYDROXYACETONE PHOSPHATE ACYLTRANSFERASE"/>
    <property type="match status" value="1"/>
</dbReference>
<dbReference type="SUPFAM" id="SSF69593">
    <property type="entry name" value="Glycerol-3-phosphate (1)-acyltransferase"/>
    <property type="match status" value="1"/>
</dbReference>
<keyword evidence="12 15" id="KW-1208">Phospholipid metabolism</keyword>
<keyword evidence="10 15" id="KW-0472">Membrane</keyword>
<dbReference type="GeneID" id="41335410"/>
<evidence type="ECO:0000313" key="18">
    <source>
        <dbReference type="EMBL" id="AAV81106.1"/>
    </source>
</evidence>
<protein>
    <recommendedName>
        <fullName evidence="6 15">Glycerol-3-phosphate acyltransferase</fullName>
        <shortName evidence="15">GPAT</shortName>
        <ecNumber evidence="5 15">2.3.1.15</ecNumber>
    </recommendedName>
</protein>
<dbReference type="KEGG" id="ilo:IL0263"/>
<dbReference type="GO" id="GO:0006631">
    <property type="term" value="P:fatty acid metabolic process"/>
    <property type="evidence" value="ECO:0007669"/>
    <property type="project" value="TreeGrafter"/>
</dbReference>
<gene>
    <name evidence="15 18" type="primary">plsB</name>
    <name evidence="18" type="ordered locus">IL0263</name>
</gene>
<dbReference type="PIRSF" id="PIRSF500064">
    <property type="entry name" value="GPAT"/>
    <property type="match status" value="1"/>
</dbReference>
<dbReference type="Pfam" id="PF01553">
    <property type="entry name" value="Acyltransferase"/>
    <property type="match status" value="1"/>
</dbReference>
<evidence type="ECO:0000256" key="13">
    <source>
        <dbReference type="ARBA" id="ARBA00023315"/>
    </source>
</evidence>
<evidence type="ECO:0000256" key="15">
    <source>
        <dbReference type="HAMAP-Rule" id="MF_00393"/>
    </source>
</evidence>
<proteinExistence type="inferred from homology"/>
<keyword evidence="13 15" id="KW-0012">Acyltransferase</keyword>
<feature type="short sequence motif" description="HXXXXD motif" evidence="15">
    <location>
        <begin position="302"/>
        <end position="307"/>
    </location>
</feature>
<feature type="compositionally biased region" description="Basic and acidic residues" evidence="16">
    <location>
        <begin position="817"/>
        <end position="833"/>
    </location>
</feature>
<sequence length="840" mass="95202">MKGISRFFPIFKYPLRWLTRFQEIWDGTEEEHSATVGKPIVYVMRSTSKADLSILQRAAHKRGLPDPVDPLVVNGKTYNRIMYLEELANEVSDQTVSEFHQLLTLHKDQPELDVQLIPAGVFWGRQAGEEAHAGNTMTGDLDNPGHWRKFWLVIFSGRQVLLRFSRSVSLGTMARDHGTDMRIAHKLARVARVHFVRMRHAVAGPKLSQRKELMSALINTPALKKAVSDEARGKKISEEAARKRALSYIDEIAANYNSTLIRVLDRFMTWMWNRIYNGIHVKGGDTIRRLAQQGHEVIYVPCHRSHMDYLLLSYVIYKEGLVPPHIAAGVNLNFFPVGGIFRRGGAFFIRRSFRGNKLYSAVFREYLCWLFQKGYPVEYFSEGGRSRTGRLLPPKTGMLAMTVQGMLRDQQRPVSLVPVYLGYEHIMEVATYLKELKGKDKEKESVFQILKTVAKLRNFGQGFVTFGQPINLKHHLDKVAPNWHESVTRGAQEPERPGWLNPVVGGLAEQVMQGINDSAAANSVNLTALALLSSEHHALMKEELLAQLEVYLGVLREVPYSNMMSVPEETPEELWQQALRTDKFTVDSDTMGEVVSLERMTAIAMTYYRNNILHLMVVPGIVASIIMAKKKVSVAEIGARTQAIYPSLKAELYLSHNVEDLPLWTEALAEELARQKLITLEDGVCTIAQRESAQWYRLRLLANSASETLQRYCIVLELLQQAQPIMRADLEKQSITLAERLSSIHGIDAPEFYDKKVMSTLIASLKQQGLVEINDDGQQIAAEPVGELSDQVDELIDGPVLQTIRQSVEQFVQQLKEQAEHEQKEAPKEEQKPTESNQNQ</sequence>
<evidence type="ECO:0000256" key="1">
    <source>
        <dbReference type="ARBA" id="ARBA00004413"/>
    </source>
</evidence>
<organism evidence="18 19">
    <name type="scientific">Idiomarina loihiensis (strain ATCC BAA-735 / DSM 15497 / L2-TR)</name>
    <dbReference type="NCBI Taxonomy" id="283942"/>
    <lineage>
        <taxon>Bacteria</taxon>
        <taxon>Pseudomonadati</taxon>
        <taxon>Pseudomonadota</taxon>
        <taxon>Gammaproteobacteria</taxon>
        <taxon>Alteromonadales</taxon>
        <taxon>Idiomarinaceae</taxon>
        <taxon>Idiomarina</taxon>
    </lineage>
</organism>
<evidence type="ECO:0000256" key="5">
    <source>
        <dbReference type="ARBA" id="ARBA00013113"/>
    </source>
</evidence>
<evidence type="ECO:0000256" key="4">
    <source>
        <dbReference type="ARBA" id="ARBA00007937"/>
    </source>
</evidence>
<evidence type="ECO:0000256" key="14">
    <source>
        <dbReference type="ARBA" id="ARBA00048427"/>
    </source>
</evidence>
<evidence type="ECO:0000313" key="19">
    <source>
        <dbReference type="Proteomes" id="UP000001171"/>
    </source>
</evidence>
<dbReference type="CDD" id="cd07993">
    <property type="entry name" value="LPLAT_DHAPAT-like"/>
    <property type="match status" value="1"/>
</dbReference>
<evidence type="ECO:0000256" key="9">
    <source>
        <dbReference type="ARBA" id="ARBA00022679"/>
    </source>
</evidence>
<evidence type="ECO:0000256" key="2">
    <source>
        <dbReference type="ARBA" id="ARBA00004765"/>
    </source>
</evidence>
<dbReference type="STRING" id="283942.IL0263"/>
<dbReference type="OrthoDB" id="335193at2"/>
<evidence type="ECO:0000256" key="10">
    <source>
        <dbReference type="ARBA" id="ARBA00023136"/>
    </source>
</evidence>
<evidence type="ECO:0000256" key="7">
    <source>
        <dbReference type="ARBA" id="ARBA00022475"/>
    </source>
</evidence>
<comment type="subcellular location">
    <subcellularLocation>
        <location evidence="15">Cell inner membrane</location>
        <topology evidence="15">Peripheral membrane protein</topology>
        <orientation evidence="15">Cytoplasmic side</orientation>
    </subcellularLocation>
    <subcellularLocation>
        <location evidence="1">Cell membrane</location>
        <topology evidence="1">Peripheral membrane protein</topology>
        <orientation evidence="1">Cytoplasmic side</orientation>
    </subcellularLocation>
</comment>
<dbReference type="HOGENOM" id="CLU_015407_0_0_6"/>
<dbReference type="PANTHER" id="PTHR12563">
    <property type="entry name" value="GLYCEROL-3-PHOSPHATE ACYLTRANSFERASE"/>
    <property type="match status" value="1"/>
</dbReference>
<keyword evidence="15" id="KW-0997">Cell inner membrane</keyword>
<keyword evidence="8 15" id="KW-0444">Lipid biosynthesis</keyword>
<dbReference type="EC" id="2.3.1.15" evidence="5 15"/>
<keyword evidence="9 15" id="KW-0808">Transferase</keyword>
<feature type="region of interest" description="Disordered" evidence="16">
    <location>
        <begin position="815"/>
        <end position="840"/>
    </location>
</feature>
<keyword evidence="19" id="KW-1185">Reference proteome</keyword>
<evidence type="ECO:0000256" key="11">
    <source>
        <dbReference type="ARBA" id="ARBA00023209"/>
    </source>
</evidence>
<accession>Q5QUP4</accession>
<dbReference type="InterPro" id="IPR045520">
    <property type="entry name" value="GPAT/DHAPAT_C"/>
</dbReference>
<keyword evidence="7 15" id="KW-1003">Cell membrane</keyword>
<dbReference type="Proteomes" id="UP000001171">
    <property type="component" value="Chromosome"/>
</dbReference>
<dbReference type="EMBL" id="AE017340">
    <property type="protein sequence ID" value="AAV81106.1"/>
    <property type="molecule type" value="Genomic_DNA"/>
</dbReference>
<dbReference type="GO" id="GO:0005886">
    <property type="term" value="C:plasma membrane"/>
    <property type="evidence" value="ECO:0007669"/>
    <property type="project" value="UniProtKB-SubCell"/>
</dbReference>
<dbReference type="GO" id="GO:0004366">
    <property type="term" value="F:glycerol-3-phosphate O-acyltransferase activity"/>
    <property type="evidence" value="ECO:0007669"/>
    <property type="project" value="UniProtKB-UniRule"/>
</dbReference>
<dbReference type="RefSeq" id="WP_011233525.1">
    <property type="nucleotide sequence ID" value="NC_006512.1"/>
</dbReference>